<feature type="region of interest" description="Disordered" evidence="1">
    <location>
        <begin position="307"/>
        <end position="346"/>
    </location>
</feature>
<keyword evidence="4" id="KW-1185">Reference proteome</keyword>
<gene>
    <name evidence="3" type="ORF">DL546_000678</name>
</gene>
<evidence type="ECO:0000313" key="4">
    <source>
        <dbReference type="Proteomes" id="UP000275385"/>
    </source>
</evidence>
<keyword evidence="2" id="KW-0812">Transmembrane</keyword>
<keyword evidence="2" id="KW-1133">Transmembrane helix</keyword>
<dbReference type="OrthoDB" id="5426165at2759"/>
<dbReference type="EMBL" id="QVQW01000058">
    <property type="protein sequence ID" value="RKU42284.1"/>
    <property type="molecule type" value="Genomic_DNA"/>
</dbReference>
<proteinExistence type="predicted"/>
<feature type="region of interest" description="Disordered" evidence="1">
    <location>
        <begin position="140"/>
        <end position="260"/>
    </location>
</feature>
<organism evidence="3 4">
    <name type="scientific">Coniochaeta pulveracea</name>
    <dbReference type="NCBI Taxonomy" id="177199"/>
    <lineage>
        <taxon>Eukaryota</taxon>
        <taxon>Fungi</taxon>
        <taxon>Dikarya</taxon>
        <taxon>Ascomycota</taxon>
        <taxon>Pezizomycotina</taxon>
        <taxon>Sordariomycetes</taxon>
        <taxon>Sordariomycetidae</taxon>
        <taxon>Coniochaetales</taxon>
        <taxon>Coniochaetaceae</taxon>
        <taxon>Coniochaeta</taxon>
    </lineage>
</organism>
<dbReference type="STRING" id="177199.A0A420Y332"/>
<protein>
    <submittedName>
        <fullName evidence="3">Uncharacterized protein</fullName>
    </submittedName>
</protein>
<accession>A0A420Y332</accession>
<feature type="compositionally biased region" description="Polar residues" evidence="1">
    <location>
        <begin position="198"/>
        <end position="213"/>
    </location>
</feature>
<dbReference type="Proteomes" id="UP000275385">
    <property type="component" value="Unassembled WGS sequence"/>
</dbReference>
<keyword evidence="2" id="KW-0472">Membrane</keyword>
<feature type="compositionally biased region" description="Low complexity" evidence="1">
    <location>
        <begin position="214"/>
        <end position="237"/>
    </location>
</feature>
<sequence>MAKAIFFVRWALWQQMTFVLAMSIVIVFLMGLGKLWWNNRLTRRQELLDEEKRSRMSEVRRTGVSLKKRSEIPFGVRAIQGGVEVDGIWISRPTTSSSEDNKPKLVASSATTLIGLDATDWRDKGKTADMDSFEARHRLTDAESLASNRTPRHCLSPPPNQRNGVTGLNSSRQLNGYRHSRPTYETYVPTRNLRRPGQRSTASSSSGESIDSQPRSSPRSGSGGSYISTGSTGIPSSRLQYEPRLDDFGTPASHASVSPLALNESQSPLLPGWGLRIPEPTFGPGDIHLNRTARRVNQGFEVLPAGTFGLSPELQATQDGVPDSDDQPTRRSNKRPRSNHNSNQNF</sequence>
<comment type="caution">
    <text evidence="3">The sequence shown here is derived from an EMBL/GenBank/DDBJ whole genome shotgun (WGS) entry which is preliminary data.</text>
</comment>
<reference evidence="3 4" key="1">
    <citation type="submission" date="2018-08" db="EMBL/GenBank/DDBJ databases">
        <title>Draft genome of the lignicolous fungus Coniochaeta pulveracea.</title>
        <authorList>
            <person name="Borstlap C.J."/>
            <person name="De Witt R.N."/>
            <person name="Botha A."/>
            <person name="Volschenk H."/>
        </authorList>
    </citation>
    <scope>NUCLEOTIDE SEQUENCE [LARGE SCALE GENOMIC DNA]</scope>
    <source>
        <strain evidence="3 4">CAB683</strain>
    </source>
</reference>
<evidence type="ECO:0000313" key="3">
    <source>
        <dbReference type="EMBL" id="RKU42284.1"/>
    </source>
</evidence>
<evidence type="ECO:0000256" key="1">
    <source>
        <dbReference type="SAM" id="MobiDB-lite"/>
    </source>
</evidence>
<evidence type="ECO:0000256" key="2">
    <source>
        <dbReference type="SAM" id="Phobius"/>
    </source>
</evidence>
<dbReference type="AlphaFoldDB" id="A0A420Y332"/>
<dbReference type="PANTHER" id="PTHR40623">
    <property type="entry name" value="INTEGRAL MEMBRANE PROTEIN"/>
    <property type="match status" value="1"/>
</dbReference>
<dbReference type="PANTHER" id="PTHR40623:SF2">
    <property type="entry name" value="INTEGRAL MEMBRANE PROTEIN"/>
    <property type="match status" value="1"/>
</dbReference>
<name>A0A420Y332_9PEZI</name>
<feature type="compositionally biased region" description="Polar residues" evidence="1">
    <location>
        <begin position="161"/>
        <end position="174"/>
    </location>
</feature>
<feature type="transmembrane region" description="Helical" evidence="2">
    <location>
        <begin position="12"/>
        <end position="37"/>
    </location>
</feature>